<dbReference type="EMBL" id="KL662095">
    <property type="protein sequence ID" value="KFM23616.1"/>
    <property type="molecule type" value="Genomic_DNA"/>
</dbReference>
<reference evidence="2 3" key="1">
    <citation type="journal article" date="2014" name="BMC Genomics">
        <title>Oil accumulation mechanisms of the oleaginous microalga Chlorella protothecoides revealed through its genome, transcriptomes, and proteomes.</title>
        <authorList>
            <person name="Gao C."/>
            <person name="Wang Y."/>
            <person name="Shen Y."/>
            <person name="Yan D."/>
            <person name="He X."/>
            <person name="Dai J."/>
            <person name="Wu Q."/>
        </authorList>
    </citation>
    <scope>NUCLEOTIDE SEQUENCE [LARGE SCALE GENOMIC DNA]</scope>
    <source>
        <strain evidence="2 3">0710</strain>
    </source>
</reference>
<proteinExistence type="predicted"/>
<dbReference type="AlphaFoldDB" id="A0A087SD12"/>
<feature type="transmembrane region" description="Helical" evidence="1">
    <location>
        <begin position="175"/>
        <end position="198"/>
    </location>
</feature>
<keyword evidence="1" id="KW-0472">Membrane</keyword>
<evidence type="ECO:0000256" key="1">
    <source>
        <dbReference type="SAM" id="Phobius"/>
    </source>
</evidence>
<dbReference type="GeneID" id="23614266"/>
<accession>A0A087SD12</accession>
<evidence type="ECO:0000313" key="2">
    <source>
        <dbReference type="EMBL" id="KFM23616.1"/>
    </source>
</evidence>
<sequence length="216" mass="24580">MHNNLGLMRHVDGSLPPKRDILHNRPTAWLPDRLQSRAGHRLHLSRDRDGGPHWGHSSITRQCSCSPWAWEWALLHLLSFKMFMRTLFPSCRPHCLHTRGPLGHARPDFSVPQPLCVPSECRRSCTLVALGLLSYSPYNVCAATRTLFVLLRRAADCGNGRVGTRCWVRMLFCQLFPFQAMMLTLLSTPFLTGASSWLRRVPTRSKVCLHTVIFGK</sequence>
<dbReference type="Proteomes" id="UP000028924">
    <property type="component" value="Unassembled WGS sequence"/>
</dbReference>
<keyword evidence="1" id="KW-0812">Transmembrane</keyword>
<keyword evidence="3" id="KW-1185">Reference proteome</keyword>
<protein>
    <submittedName>
        <fullName evidence="2">Uncharacterized protein</fullName>
    </submittedName>
</protein>
<gene>
    <name evidence="2" type="ORF">F751_2875</name>
</gene>
<name>A0A087SD12_AUXPR</name>
<evidence type="ECO:0000313" key="3">
    <source>
        <dbReference type="Proteomes" id="UP000028924"/>
    </source>
</evidence>
<dbReference type="RefSeq" id="XP_011396490.1">
    <property type="nucleotide sequence ID" value="XM_011398188.1"/>
</dbReference>
<keyword evidence="1" id="KW-1133">Transmembrane helix</keyword>
<organism evidence="2 3">
    <name type="scientific">Auxenochlorella protothecoides</name>
    <name type="common">Green microalga</name>
    <name type="synonym">Chlorella protothecoides</name>
    <dbReference type="NCBI Taxonomy" id="3075"/>
    <lineage>
        <taxon>Eukaryota</taxon>
        <taxon>Viridiplantae</taxon>
        <taxon>Chlorophyta</taxon>
        <taxon>core chlorophytes</taxon>
        <taxon>Trebouxiophyceae</taxon>
        <taxon>Chlorellales</taxon>
        <taxon>Chlorellaceae</taxon>
        <taxon>Auxenochlorella</taxon>
    </lineage>
</organism>
<dbReference type="KEGG" id="apro:F751_2875"/>